<keyword evidence="6 7" id="KW-0012">Acyltransferase</keyword>
<dbReference type="AlphaFoldDB" id="A0A4R5CCS8"/>
<comment type="caution">
    <text evidence="9">The sequence shown here is derived from an EMBL/GenBank/DDBJ whole genome shotgun (WGS) entry which is preliminary data.</text>
</comment>
<evidence type="ECO:0000256" key="4">
    <source>
        <dbReference type="ARBA" id="ARBA00022737"/>
    </source>
</evidence>
<evidence type="ECO:0000256" key="3">
    <source>
        <dbReference type="ARBA" id="ARBA00022679"/>
    </source>
</evidence>
<dbReference type="EMBL" id="SMFK01000013">
    <property type="protein sequence ID" value="TDD94932.1"/>
    <property type="molecule type" value="Genomic_DNA"/>
</dbReference>
<dbReference type="Pfam" id="PF00132">
    <property type="entry name" value="Hexapep"/>
    <property type="match status" value="2"/>
</dbReference>
<organism evidence="9 10">
    <name type="scientific">Flavobacterium cellulosilyticum</name>
    <dbReference type="NCBI Taxonomy" id="2541731"/>
    <lineage>
        <taxon>Bacteria</taxon>
        <taxon>Pseudomonadati</taxon>
        <taxon>Bacteroidota</taxon>
        <taxon>Flavobacteriia</taxon>
        <taxon>Flavobacteriales</taxon>
        <taxon>Flavobacteriaceae</taxon>
        <taxon>Flavobacterium</taxon>
    </lineage>
</organism>
<dbReference type="CDD" id="cd03352">
    <property type="entry name" value="LbH_LpxD"/>
    <property type="match status" value="1"/>
</dbReference>
<dbReference type="NCBIfam" id="TIGR01853">
    <property type="entry name" value="lipid_A_lpxD"/>
    <property type="match status" value="1"/>
</dbReference>
<dbReference type="Proteomes" id="UP000295479">
    <property type="component" value="Unassembled WGS sequence"/>
</dbReference>
<dbReference type="Gene3D" id="2.160.10.10">
    <property type="entry name" value="Hexapeptide repeat proteins"/>
    <property type="match status" value="1"/>
</dbReference>
<sequence length="346" mass="37349">MKFTAEQIAGVLEGEVFGNPNAEVNTLSKIEEGTEGSITFLANPKYLPFIYTTKASITIVNKTFEPEGEITTTLIKVEDAYLSFTKLLEFYDQAKKGIMVGIEQPSVLPKSVKYGENLYLGSFSYIGENVVLGKNVKIYPNSYLGENVVLGDNVTIFAGAKIYSETIIGANCIIHSGAIIGADGFGFAPNSNGNFSKIPQIGNVIIEEDVEIGANTTVDRATIGSTFIRKGVKLDNQIQIGHNVDIGENTVIAAQTGIAGSTKIGKNVMIGGQVGIVGHLTIGDNVRIQAQSGVGRNIKDNEVLQGSPTFGYNDFSKSYVHFKNLPKIVTELEKLKKEILNDKKQK</sequence>
<dbReference type="GO" id="GO:0009245">
    <property type="term" value="P:lipid A biosynthetic process"/>
    <property type="evidence" value="ECO:0007669"/>
    <property type="project" value="UniProtKB-UniRule"/>
</dbReference>
<dbReference type="OrthoDB" id="9784739at2"/>
<evidence type="ECO:0000313" key="10">
    <source>
        <dbReference type="Proteomes" id="UP000295479"/>
    </source>
</evidence>
<dbReference type="Pfam" id="PF04613">
    <property type="entry name" value="LpxD"/>
    <property type="match status" value="1"/>
</dbReference>
<keyword evidence="4 7" id="KW-0677">Repeat</keyword>
<name>A0A4R5CCS8_9FLAO</name>
<dbReference type="PANTHER" id="PTHR43378:SF2">
    <property type="entry name" value="UDP-3-O-ACYLGLUCOSAMINE N-ACYLTRANSFERASE 1, MITOCHONDRIAL-RELATED"/>
    <property type="match status" value="1"/>
</dbReference>
<dbReference type="InterPro" id="IPR001451">
    <property type="entry name" value="Hexapep"/>
</dbReference>
<gene>
    <name evidence="7 9" type="primary">lpxD</name>
    <name evidence="9" type="ORF">E0F76_15535</name>
</gene>
<feature type="domain" description="UDP-3-O-[3-hydroxymyristoyl] glucosamine N-acyltransferase non-repeat region" evidence="8">
    <location>
        <begin position="22"/>
        <end position="89"/>
    </location>
</feature>
<dbReference type="HAMAP" id="MF_00523">
    <property type="entry name" value="LpxD"/>
    <property type="match status" value="1"/>
</dbReference>
<dbReference type="InterPro" id="IPR011004">
    <property type="entry name" value="Trimer_LpxA-like_sf"/>
</dbReference>
<keyword evidence="2 7" id="KW-0441">Lipid A biosynthesis</keyword>
<keyword evidence="5 7" id="KW-0443">Lipid metabolism</keyword>
<comment type="pathway">
    <text evidence="7">Bacterial outer membrane biogenesis; LPS lipid A biosynthesis.</text>
</comment>
<evidence type="ECO:0000256" key="2">
    <source>
        <dbReference type="ARBA" id="ARBA00022556"/>
    </source>
</evidence>
<dbReference type="GO" id="GO:0016020">
    <property type="term" value="C:membrane"/>
    <property type="evidence" value="ECO:0007669"/>
    <property type="project" value="GOC"/>
</dbReference>
<keyword evidence="10" id="KW-1185">Reference proteome</keyword>
<comment type="function">
    <text evidence="7">Catalyzes the N-acylation of UDP-3-O-acylglucosamine using 3-hydroxyacyl-ACP as the acyl donor. Is involved in the biosynthesis of lipid A, a phosphorylated glycolipid that anchors the lipopolysaccharide to the outer membrane of the cell.</text>
</comment>
<dbReference type="SUPFAM" id="SSF51161">
    <property type="entry name" value="Trimeric LpxA-like enzymes"/>
    <property type="match status" value="1"/>
</dbReference>
<dbReference type="NCBIfam" id="NF002060">
    <property type="entry name" value="PRK00892.1"/>
    <property type="match status" value="1"/>
</dbReference>
<proteinExistence type="inferred from homology"/>
<dbReference type="RefSeq" id="WP_132008176.1">
    <property type="nucleotide sequence ID" value="NZ_SMFK01000013.1"/>
</dbReference>
<keyword evidence="1 7" id="KW-0444">Lipid biosynthesis</keyword>
<evidence type="ECO:0000259" key="8">
    <source>
        <dbReference type="Pfam" id="PF04613"/>
    </source>
</evidence>
<protein>
    <recommendedName>
        <fullName evidence="7">UDP-3-O-acylglucosamine N-acyltransferase</fullName>
        <ecNumber evidence="7">2.3.1.191</ecNumber>
    </recommendedName>
</protein>
<dbReference type="UniPathway" id="UPA00973"/>
<dbReference type="Gene3D" id="3.40.1390.10">
    <property type="entry name" value="MurE/MurF, N-terminal domain"/>
    <property type="match status" value="1"/>
</dbReference>
<comment type="similarity">
    <text evidence="7">Belongs to the transferase hexapeptide repeat family. LpxD subfamily.</text>
</comment>
<dbReference type="GO" id="GO:0016410">
    <property type="term" value="F:N-acyltransferase activity"/>
    <property type="evidence" value="ECO:0007669"/>
    <property type="project" value="InterPro"/>
</dbReference>
<accession>A0A4R5CCS8</accession>
<evidence type="ECO:0000256" key="7">
    <source>
        <dbReference type="HAMAP-Rule" id="MF_00523"/>
    </source>
</evidence>
<dbReference type="PANTHER" id="PTHR43378">
    <property type="entry name" value="UDP-3-O-ACYLGLUCOSAMINE N-ACYLTRANSFERASE"/>
    <property type="match status" value="1"/>
</dbReference>
<comment type="catalytic activity">
    <reaction evidence="7">
        <text>a UDP-3-O-[(3R)-3-hydroxyacyl]-alpha-D-glucosamine + a (3R)-hydroxyacyl-[ACP] = a UDP-2-N,3-O-bis[(3R)-3-hydroxyacyl]-alpha-D-glucosamine + holo-[ACP] + H(+)</text>
        <dbReference type="Rhea" id="RHEA:53836"/>
        <dbReference type="Rhea" id="RHEA-COMP:9685"/>
        <dbReference type="Rhea" id="RHEA-COMP:9945"/>
        <dbReference type="ChEBI" id="CHEBI:15378"/>
        <dbReference type="ChEBI" id="CHEBI:64479"/>
        <dbReference type="ChEBI" id="CHEBI:78827"/>
        <dbReference type="ChEBI" id="CHEBI:137740"/>
        <dbReference type="ChEBI" id="CHEBI:137748"/>
        <dbReference type="EC" id="2.3.1.191"/>
    </reaction>
</comment>
<evidence type="ECO:0000256" key="1">
    <source>
        <dbReference type="ARBA" id="ARBA00022516"/>
    </source>
</evidence>
<dbReference type="InterPro" id="IPR007691">
    <property type="entry name" value="LpxD"/>
</dbReference>
<evidence type="ECO:0000313" key="9">
    <source>
        <dbReference type="EMBL" id="TDD94932.1"/>
    </source>
</evidence>
<dbReference type="InterPro" id="IPR020573">
    <property type="entry name" value="UDP_GlcNAc_AcTrfase_non-rep"/>
</dbReference>
<evidence type="ECO:0000256" key="6">
    <source>
        <dbReference type="ARBA" id="ARBA00023315"/>
    </source>
</evidence>
<reference evidence="9 10" key="1">
    <citation type="submission" date="2019-03" db="EMBL/GenBank/DDBJ databases">
        <title>Flavobacterium AR-3-4 sp. nov. isolated from arctic soil.</title>
        <authorList>
            <person name="Chaudhary D.K."/>
        </authorList>
    </citation>
    <scope>NUCLEOTIDE SEQUENCE [LARGE SCALE GENOMIC DNA]</scope>
    <source>
        <strain evidence="9 10">AR-3-4</strain>
    </source>
</reference>
<comment type="subunit">
    <text evidence="7">Homotrimer.</text>
</comment>
<dbReference type="EC" id="2.3.1.191" evidence="7"/>
<feature type="active site" description="Proton acceptor" evidence="7">
    <location>
        <position position="242"/>
    </location>
</feature>
<dbReference type="GO" id="GO:0103118">
    <property type="term" value="F:UDP-3-O-[(3R)-3-hydroxyacyl]-glucosamine N-acyltransferase activity"/>
    <property type="evidence" value="ECO:0007669"/>
    <property type="project" value="UniProtKB-EC"/>
</dbReference>
<evidence type="ECO:0000256" key="5">
    <source>
        <dbReference type="ARBA" id="ARBA00023098"/>
    </source>
</evidence>
<keyword evidence="3 7" id="KW-0808">Transferase</keyword>